<feature type="compositionally biased region" description="Basic and acidic residues" evidence="1">
    <location>
        <begin position="1"/>
        <end position="11"/>
    </location>
</feature>
<name>A0A0J6YGC5_COCIT</name>
<dbReference type="AlphaFoldDB" id="A0A0J6YGC5"/>
<protein>
    <submittedName>
        <fullName evidence="2">Uncharacterized protein</fullName>
    </submittedName>
</protein>
<accession>A0A0J6YGC5</accession>
<sequence>MPCYRPRDAQRVRHVSSRNGQSPPIEASSPSRVDFSRLQGQKSHKLSRPPLKVRMDTPTEISSGPISCPPFGIQDATLVRNSGSRVTRKRLPFIPSSVSKDSPPSSVDSVPRHVFGASGKLILHFISFVVTTELSWRKLLERNRDVGPNARLALQKGRPVSILEALPAAFLEAFQAPKSNEAGLSGFLDGRRISNADGLVSAQASEID</sequence>
<evidence type="ECO:0000313" key="2">
    <source>
        <dbReference type="EMBL" id="KMP06670.1"/>
    </source>
</evidence>
<proteinExistence type="predicted"/>
<evidence type="ECO:0000256" key="1">
    <source>
        <dbReference type="SAM" id="MobiDB-lite"/>
    </source>
</evidence>
<reference evidence="3" key="1">
    <citation type="journal article" date="2010" name="Genome Res.">
        <title>Population genomic sequencing of Coccidioides fungi reveals recent hybridization and transposon control.</title>
        <authorList>
            <person name="Neafsey D.E."/>
            <person name="Barker B.M."/>
            <person name="Sharpton T.J."/>
            <person name="Stajich J.E."/>
            <person name="Park D.J."/>
            <person name="Whiston E."/>
            <person name="Hung C.-Y."/>
            <person name="McMahan C."/>
            <person name="White J."/>
            <person name="Sykes S."/>
            <person name="Heiman D."/>
            <person name="Young S."/>
            <person name="Zeng Q."/>
            <person name="Abouelleil A."/>
            <person name="Aftuck L."/>
            <person name="Bessette D."/>
            <person name="Brown A."/>
            <person name="FitzGerald M."/>
            <person name="Lui A."/>
            <person name="Macdonald J.P."/>
            <person name="Priest M."/>
            <person name="Orbach M.J."/>
            <person name="Galgiani J.N."/>
            <person name="Kirkland T.N."/>
            <person name="Cole G.T."/>
            <person name="Birren B.W."/>
            <person name="Henn M.R."/>
            <person name="Taylor J.W."/>
            <person name="Rounsley S.D."/>
        </authorList>
    </citation>
    <scope>NUCLEOTIDE SEQUENCE [LARGE SCALE GENOMIC DNA]</scope>
    <source>
        <strain evidence="3">RMSCC 2394</strain>
    </source>
</reference>
<organism evidence="2 3">
    <name type="scientific">Coccidioides immitis RMSCC 2394</name>
    <dbReference type="NCBI Taxonomy" id="404692"/>
    <lineage>
        <taxon>Eukaryota</taxon>
        <taxon>Fungi</taxon>
        <taxon>Dikarya</taxon>
        <taxon>Ascomycota</taxon>
        <taxon>Pezizomycotina</taxon>
        <taxon>Eurotiomycetes</taxon>
        <taxon>Eurotiomycetidae</taxon>
        <taxon>Onygenales</taxon>
        <taxon>Onygenaceae</taxon>
        <taxon>Coccidioides</taxon>
    </lineage>
</organism>
<gene>
    <name evidence="2" type="ORF">CIRG_06352</name>
</gene>
<dbReference type="Proteomes" id="UP000054565">
    <property type="component" value="Unassembled WGS sequence"/>
</dbReference>
<evidence type="ECO:0000313" key="3">
    <source>
        <dbReference type="Proteomes" id="UP000054565"/>
    </source>
</evidence>
<feature type="region of interest" description="Disordered" evidence="1">
    <location>
        <begin position="1"/>
        <end position="66"/>
    </location>
</feature>
<dbReference type="EMBL" id="DS028096">
    <property type="protein sequence ID" value="KMP06670.1"/>
    <property type="molecule type" value="Genomic_DNA"/>
</dbReference>